<evidence type="ECO:0000256" key="1">
    <source>
        <dbReference type="ARBA" id="ARBA00004141"/>
    </source>
</evidence>
<dbReference type="InterPro" id="IPR002781">
    <property type="entry name" value="TM_pro_TauE-like"/>
</dbReference>
<dbReference type="PANTHER" id="PTHR43701">
    <property type="entry name" value="MEMBRANE TRANSPORTER PROTEIN MJ0441-RELATED"/>
    <property type="match status" value="1"/>
</dbReference>
<comment type="caution">
    <text evidence="6">The sequence shown here is derived from an EMBL/GenBank/DDBJ whole genome shotgun (WGS) entry which is preliminary data.</text>
</comment>
<dbReference type="PANTHER" id="PTHR43701:SF12">
    <property type="entry name" value="MEMBRANE TRANSPORTER PROTEIN YTNM-RELATED"/>
    <property type="match status" value="1"/>
</dbReference>
<feature type="transmembrane region" description="Helical" evidence="5">
    <location>
        <begin position="26"/>
        <end position="43"/>
    </location>
</feature>
<evidence type="ECO:0000256" key="5">
    <source>
        <dbReference type="SAM" id="Phobius"/>
    </source>
</evidence>
<reference evidence="6" key="1">
    <citation type="journal article" date="2014" name="Front. Microbiol.">
        <title>High frequency of phylogenetically diverse reductive dehalogenase-homologous genes in deep subseafloor sedimentary metagenomes.</title>
        <authorList>
            <person name="Kawai M."/>
            <person name="Futagami T."/>
            <person name="Toyoda A."/>
            <person name="Takaki Y."/>
            <person name="Nishi S."/>
            <person name="Hori S."/>
            <person name="Arai W."/>
            <person name="Tsubouchi T."/>
            <person name="Morono Y."/>
            <person name="Uchiyama I."/>
            <person name="Ito T."/>
            <person name="Fujiyama A."/>
            <person name="Inagaki F."/>
            <person name="Takami H."/>
        </authorList>
    </citation>
    <scope>NUCLEOTIDE SEQUENCE</scope>
    <source>
        <strain evidence="6">Expedition CK06-06</strain>
    </source>
</reference>
<keyword evidence="3 5" id="KW-1133">Transmembrane helix</keyword>
<evidence type="ECO:0000256" key="2">
    <source>
        <dbReference type="ARBA" id="ARBA00022692"/>
    </source>
</evidence>
<dbReference type="AlphaFoldDB" id="X1HNB0"/>
<dbReference type="InterPro" id="IPR051598">
    <property type="entry name" value="TSUP/Inactive_protease-like"/>
</dbReference>
<feature type="transmembrane region" description="Helical" evidence="5">
    <location>
        <begin position="50"/>
        <end position="67"/>
    </location>
</feature>
<feature type="transmembrane region" description="Helical" evidence="5">
    <location>
        <begin position="228"/>
        <end position="250"/>
    </location>
</feature>
<protein>
    <recommendedName>
        <fullName evidence="7">Membrane transporter protein</fullName>
    </recommendedName>
</protein>
<sequence length="265" mass="27480">LLALAIMAAATFLSWRWPLPVPRLLLAGPAVALVWLSFASGYVDSSLGMGYGVTLTPILLILGYHPLDVIPAVLVSQIGNNLVASVAHHTIGNVDLRPGGRAFWITVAIGISSTIGTVGAAFLALRLPENILEAWIGILVFFIGVITLASYGRHLKFTWAKIISLGAFAGFNKGTTGGGYGPVVTGGQLLCGVSAANAVAITQLAETFACFGGAATFFLVSTTFSWRLAPFMAVGALAAVPFSALTVRVLKPVQLKISVGVLTSA</sequence>
<feature type="non-terminal residue" evidence="6">
    <location>
        <position position="265"/>
    </location>
</feature>
<keyword evidence="2 5" id="KW-0812">Transmembrane</keyword>
<feature type="non-terminal residue" evidence="6">
    <location>
        <position position="1"/>
    </location>
</feature>
<evidence type="ECO:0008006" key="7">
    <source>
        <dbReference type="Google" id="ProtNLM"/>
    </source>
</evidence>
<dbReference type="Pfam" id="PF01925">
    <property type="entry name" value="TauE"/>
    <property type="match status" value="1"/>
</dbReference>
<accession>X1HNB0</accession>
<evidence type="ECO:0000256" key="4">
    <source>
        <dbReference type="ARBA" id="ARBA00023136"/>
    </source>
</evidence>
<name>X1HNB0_9ZZZZ</name>
<evidence type="ECO:0000256" key="3">
    <source>
        <dbReference type="ARBA" id="ARBA00022989"/>
    </source>
</evidence>
<gene>
    <name evidence="6" type="ORF">S03H2_47423</name>
</gene>
<feature type="transmembrane region" description="Helical" evidence="5">
    <location>
        <begin position="102"/>
        <end position="125"/>
    </location>
</feature>
<organism evidence="6">
    <name type="scientific">marine sediment metagenome</name>
    <dbReference type="NCBI Taxonomy" id="412755"/>
    <lineage>
        <taxon>unclassified sequences</taxon>
        <taxon>metagenomes</taxon>
        <taxon>ecological metagenomes</taxon>
    </lineage>
</organism>
<proteinExistence type="predicted"/>
<evidence type="ECO:0000313" key="6">
    <source>
        <dbReference type="EMBL" id="GAH71621.1"/>
    </source>
</evidence>
<dbReference type="EMBL" id="BARU01029843">
    <property type="protein sequence ID" value="GAH71621.1"/>
    <property type="molecule type" value="Genomic_DNA"/>
</dbReference>
<comment type="subcellular location">
    <subcellularLocation>
        <location evidence="1">Membrane</location>
        <topology evidence="1">Multi-pass membrane protein</topology>
    </subcellularLocation>
</comment>
<dbReference type="GO" id="GO:0016020">
    <property type="term" value="C:membrane"/>
    <property type="evidence" value="ECO:0007669"/>
    <property type="project" value="UniProtKB-SubCell"/>
</dbReference>
<feature type="transmembrane region" description="Helical" evidence="5">
    <location>
        <begin position="132"/>
        <end position="151"/>
    </location>
</feature>
<keyword evidence="4 5" id="KW-0472">Membrane</keyword>